<evidence type="ECO:0000313" key="3">
    <source>
        <dbReference type="Proteomes" id="UP000195667"/>
    </source>
</evidence>
<name>A0A1R4GYQ9_9GAMM</name>
<dbReference type="RefSeq" id="WP_087141982.1">
    <property type="nucleotide sequence ID" value="NZ_FUKI01000002.1"/>
</dbReference>
<dbReference type="GO" id="GO:1990281">
    <property type="term" value="C:efflux pump complex"/>
    <property type="evidence" value="ECO:0007669"/>
    <property type="project" value="TreeGrafter"/>
</dbReference>
<dbReference type="PANTHER" id="PTHR30469">
    <property type="entry name" value="MULTIDRUG RESISTANCE PROTEIN MDTA"/>
    <property type="match status" value="1"/>
</dbReference>
<dbReference type="EMBL" id="FUKI01000002">
    <property type="protein sequence ID" value="SJM89095.1"/>
    <property type="molecule type" value="Genomic_DNA"/>
</dbReference>
<dbReference type="GO" id="GO:0015562">
    <property type="term" value="F:efflux transmembrane transporter activity"/>
    <property type="evidence" value="ECO:0007669"/>
    <property type="project" value="TreeGrafter"/>
</dbReference>
<dbReference type="Gene3D" id="2.40.30.170">
    <property type="match status" value="1"/>
</dbReference>
<dbReference type="Proteomes" id="UP000195667">
    <property type="component" value="Unassembled WGS sequence"/>
</dbReference>
<comment type="similarity">
    <text evidence="1">Belongs to the membrane fusion protein (MFP) (TC 8.A.1) family.</text>
</comment>
<gene>
    <name evidence="2" type="ORF">CRENPOLYSF1_100011</name>
</gene>
<dbReference type="OrthoDB" id="9781888at2"/>
<keyword evidence="3" id="KW-1185">Reference proteome</keyword>
<proteinExistence type="inferred from homology"/>
<dbReference type="Gene3D" id="2.40.50.100">
    <property type="match status" value="1"/>
</dbReference>
<dbReference type="PANTHER" id="PTHR30469:SF12">
    <property type="entry name" value="MULTIDRUG RESISTANCE PROTEIN MDTA"/>
    <property type="match status" value="1"/>
</dbReference>
<accession>A0A1R4GYQ9</accession>
<reference evidence="3" key="1">
    <citation type="submission" date="2017-02" db="EMBL/GenBank/DDBJ databases">
        <authorList>
            <person name="Daims H."/>
        </authorList>
    </citation>
    <scope>NUCLEOTIDE SEQUENCE [LARGE SCALE GENOMIC DNA]</scope>
</reference>
<dbReference type="InterPro" id="IPR006143">
    <property type="entry name" value="RND_pump_MFP"/>
</dbReference>
<dbReference type="AlphaFoldDB" id="A0A1R4GYQ9"/>
<protein>
    <submittedName>
        <fullName evidence="2">Putative Efflux transporter, RND family, MFP subunit</fullName>
    </submittedName>
</protein>
<dbReference type="NCBIfam" id="TIGR01730">
    <property type="entry name" value="RND_mfp"/>
    <property type="match status" value="1"/>
</dbReference>
<evidence type="ECO:0000256" key="1">
    <source>
        <dbReference type="ARBA" id="ARBA00009477"/>
    </source>
</evidence>
<sequence length="404" mass="44206">MTKRIVQLMVVLIIIGSTFAVSQYWLTHKPHADRVAVKPSAPLVEIIKPSPIDHQTTVYAMGSVMPSQSVNLTPRISGLVTHISPHFIEGGLLKKGEALVELDPTDYRLAIKQSENDLAKAQFNLKLEMGQQAIARREFQLLGAELTEKERELVLRQPHLKAAQAALAAAEASLQQAQLNLSRTKPIAPFNAIITQRNANLGAWMSAFSTGTPLARLVGTDAFWINTSLPVDKLSWIAIPDINSQHGAAVKISNEASWGKGVTRTGKVKRLQAELEPEGRMAKLIVEVDDPLNQKAANKGLPSLMLGAYVRVEIAGKLLTDVIKLPETLLHEGESLWLMTDKHTLDIHKVAYIWREQGYVYLDSQQVPVDASVISSDVAVPVQGMVLRLAASNDKSVDNTIATP</sequence>
<dbReference type="SUPFAM" id="SSF111369">
    <property type="entry name" value="HlyD-like secretion proteins"/>
    <property type="match status" value="1"/>
</dbReference>
<dbReference type="Gene3D" id="1.10.287.470">
    <property type="entry name" value="Helix hairpin bin"/>
    <property type="match status" value="1"/>
</dbReference>
<organism evidence="2 3">
    <name type="scientific">Crenothrix polyspora</name>
    <dbReference type="NCBI Taxonomy" id="360316"/>
    <lineage>
        <taxon>Bacteria</taxon>
        <taxon>Pseudomonadati</taxon>
        <taxon>Pseudomonadota</taxon>
        <taxon>Gammaproteobacteria</taxon>
        <taxon>Methylococcales</taxon>
        <taxon>Crenotrichaceae</taxon>
        <taxon>Crenothrix</taxon>
    </lineage>
</organism>
<evidence type="ECO:0000313" key="2">
    <source>
        <dbReference type="EMBL" id="SJM89095.1"/>
    </source>
</evidence>